<organism evidence="2 3">
    <name type="scientific">Spongiactinospora gelatinilytica</name>
    <dbReference type="NCBI Taxonomy" id="2666298"/>
    <lineage>
        <taxon>Bacteria</taxon>
        <taxon>Bacillati</taxon>
        <taxon>Actinomycetota</taxon>
        <taxon>Actinomycetes</taxon>
        <taxon>Streptosporangiales</taxon>
        <taxon>Streptosporangiaceae</taxon>
        <taxon>Spongiactinospora</taxon>
    </lineage>
</organism>
<proteinExistence type="predicted"/>
<evidence type="ECO:0000313" key="3">
    <source>
        <dbReference type="Proteomes" id="UP000248544"/>
    </source>
</evidence>
<dbReference type="Proteomes" id="UP000248544">
    <property type="component" value="Unassembled WGS sequence"/>
</dbReference>
<feature type="region of interest" description="Disordered" evidence="1">
    <location>
        <begin position="151"/>
        <end position="173"/>
    </location>
</feature>
<gene>
    <name evidence="2" type="ORF">C1I98_35800</name>
</gene>
<reference evidence="2 3" key="1">
    <citation type="submission" date="2018-01" db="EMBL/GenBank/DDBJ databases">
        <title>Draft genome sequence of Sphaerisporangium sp. 7K107.</title>
        <authorList>
            <person name="Sahin N."/>
            <person name="Saygin H."/>
            <person name="Ay H."/>
        </authorList>
    </citation>
    <scope>NUCLEOTIDE SEQUENCE [LARGE SCALE GENOMIC DNA]</scope>
    <source>
        <strain evidence="2 3">7K107</strain>
    </source>
</reference>
<evidence type="ECO:0000256" key="1">
    <source>
        <dbReference type="SAM" id="MobiDB-lite"/>
    </source>
</evidence>
<evidence type="ECO:0000313" key="2">
    <source>
        <dbReference type="EMBL" id="PZG24208.1"/>
    </source>
</evidence>
<keyword evidence="3" id="KW-1185">Reference proteome</keyword>
<name>A0A2W2FHS7_9ACTN</name>
<accession>A0A2W2FHS7</accession>
<sequence length="173" mass="17491">MQRDDVLEVGQACLLSTADDVRGGVTHVLVCAVQAGDDDEVAARCEQCRQAGDPLWLRAQMISFAVIKVGGVAVVSGDDEIGGAEQVGEHLIGVLAGCDAQVGDVQVMAGVQALQRLPGEVRAGGVGEGGHGAAAWGQGAGEDGMVGCVDVDDQAAEPGTGGDQMPGQERADR</sequence>
<dbReference type="EMBL" id="POUA01000504">
    <property type="protein sequence ID" value="PZG24208.1"/>
    <property type="molecule type" value="Genomic_DNA"/>
</dbReference>
<dbReference type="AlphaFoldDB" id="A0A2W2FHS7"/>
<protein>
    <submittedName>
        <fullName evidence="2">Uncharacterized protein</fullName>
    </submittedName>
</protein>
<comment type="caution">
    <text evidence="2">The sequence shown here is derived from an EMBL/GenBank/DDBJ whole genome shotgun (WGS) entry which is preliminary data.</text>
</comment>